<dbReference type="SUPFAM" id="SSF74788">
    <property type="entry name" value="Cullin repeat-like"/>
    <property type="match status" value="1"/>
</dbReference>
<dbReference type="Proteomes" id="UP000001396">
    <property type="component" value="Unassembled WGS sequence"/>
</dbReference>
<comment type="caution">
    <text evidence="5">The sequence shown here is derived from an EMBL/GenBank/DDBJ whole genome shotgun (WGS) entry which is preliminary data.</text>
</comment>
<dbReference type="AlphaFoldDB" id="D3AY99"/>
<dbReference type="PANTHER" id="PTHR15954">
    <property type="entry name" value="VACUOLAR PROTEIN SORTING-ASSOCIATED PROTEIN 51 HOMOLOG"/>
    <property type="match status" value="1"/>
</dbReference>
<feature type="compositionally biased region" description="Low complexity" evidence="4">
    <location>
        <begin position="741"/>
        <end position="751"/>
    </location>
</feature>
<comment type="subcellular location">
    <subcellularLocation>
        <location evidence="3">Golgi apparatus</location>
        <location evidence="3">trans-Golgi network</location>
    </subcellularLocation>
</comment>
<proteinExistence type="inferred from homology"/>
<keyword evidence="3" id="KW-0333">Golgi apparatus</keyword>
<dbReference type="InterPro" id="IPR014812">
    <property type="entry name" value="Vps51"/>
</dbReference>
<keyword evidence="3" id="KW-0813">Transport</keyword>
<reference evidence="5 6" key="1">
    <citation type="journal article" date="2011" name="Genome Res.">
        <title>Phylogeny-wide analysis of social amoeba genomes highlights ancient origins for complex intercellular communication.</title>
        <authorList>
            <person name="Heidel A.J."/>
            <person name="Lawal H.M."/>
            <person name="Felder M."/>
            <person name="Schilde C."/>
            <person name="Helps N.R."/>
            <person name="Tunggal B."/>
            <person name="Rivero F."/>
            <person name="John U."/>
            <person name="Schleicher M."/>
            <person name="Eichinger L."/>
            <person name="Platzer M."/>
            <person name="Noegel A.A."/>
            <person name="Schaap P."/>
            <person name="Gloeckner G."/>
        </authorList>
    </citation>
    <scope>NUCLEOTIDE SEQUENCE [LARGE SCALE GENOMIC DNA]</scope>
    <source>
        <strain evidence="6">ATCC 26659 / Pp 5 / PN500</strain>
    </source>
</reference>
<dbReference type="GO" id="GO:1990745">
    <property type="term" value="C:EARP complex"/>
    <property type="evidence" value="ECO:0007669"/>
    <property type="project" value="TreeGrafter"/>
</dbReference>
<evidence type="ECO:0000256" key="3">
    <source>
        <dbReference type="RuleBase" id="RU368010"/>
    </source>
</evidence>
<dbReference type="GO" id="GO:0006869">
    <property type="term" value="P:lipid transport"/>
    <property type="evidence" value="ECO:0007669"/>
    <property type="project" value="UniProtKB-UniRule"/>
</dbReference>
<dbReference type="FunCoup" id="D3AY99">
    <property type="interactions" value="170"/>
</dbReference>
<dbReference type="InParanoid" id="D3AY99"/>
<evidence type="ECO:0000313" key="5">
    <source>
        <dbReference type="EMBL" id="EFA85926.1"/>
    </source>
</evidence>
<dbReference type="OMA" id="DIICERG"/>
<dbReference type="GO" id="GO:0015031">
    <property type="term" value="P:protein transport"/>
    <property type="evidence" value="ECO:0007669"/>
    <property type="project" value="UniProtKB-UniRule"/>
</dbReference>
<dbReference type="GO" id="GO:0032456">
    <property type="term" value="P:endocytic recycling"/>
    <property type="evidence" value="ECO:0007669"/>
    <property type="project" value="TreeGrafter"/>
</dbReference>
<evidence type="ECO:0000313" key="6">
    <source>
        <dbReference type="Proteomes" id="UP000001396"/>
    </source>
</evidence>
<comment type="function">
    <text evidence="3">Acts as component of the GARP complex that is involved in retrograde transport from early and late endosomes to the trans-Golgi network (TGN).</text>
</comment>
<keyword evidence="3" id="KW-0445">Lipid transport</keyword>
<dbReference type="GO" id="GO:0007041">
    <property type="term" value="P:lysosomal transport"/>
    <property type="evidence" value="ECO:0007669"/>
    <property type="project" value="TreeGrafter"/>
</dbReference>
<dbReference type="InterPro" id="IPR016159">
    <property type="entry name" value="Cullin_repeat-like_dom_sf"/>
</dbReference>
<dbReference type="RefSeq" id="XP_020438032.1">
    <property type="nucleotide sequence ID" value="XM_020572174.1"/>
</dbReference>
<feature type="region of interest" description="Disordered" evidence="4">
    <location>
        <begin position="71"/>
        <end position="140"/>
    </location>
</feature>
<feature type="compositionally biased region" description="Gly residues" evidence="4">
    <location>
        <begin position="121"/>
        <end position="134"/>
    </location>
</feature>
<dbReference type="PANTHER" id="PTHR15954:SF4">
    <property type="entry name" value="VACUOLAR PROTEIN SORTING-ASSOCIATED PROTEIN 51 HOMOLOG"/>
    <property type="match status" value="1"/>
</dbReference>
<dbReference type="GO" id="GO:0000938">
    <property type="term" value="C:GARP complex"/>
    <property type="evidence" value="ECO:0007669"/>
    <property type="project" value="UniProtKB-UniRule"/>
</dbReference>
<dbReference type="GO" id="GO:0016020">
    <property type="term" value="C:membrane"/>
    <property type="evidence" value="ECO:0007669"/>
    <property type="project" value="TreeGrafter"/>
</dbReference>
<protein>
    <recommendedName>
        <fullName evidence="3">Vacuolar protein sorting-associated protein 51 homolog</fullName>
    </recommendedName>
</protein>
<dbReference type="GeneID" id="31356688"/>
<dbReference type="GO" id="GO:0048193">
    <property type="term" value="P:Golgi vesicle transport"/>
    <property type="evidence" value="ECO:0007669"/>
    <property type="project" value="TreeGrafter"/>
</dbReference>
<feature type="region of interest" description="Disordered" evidence="4">
    <location>
        <begin position="730"/>
        <end position="751"/>
    </location>
</feature>
<accession>D3AY99</accession>
<dbReference type="GO" id="GO:0007030">
    <property type="term" value="P:Golgi organization"/>
    <property type="evidence" value="ECO:0007669"/>
    <property type="project" value="UniProtKB-UniRule"/>
</dbReference>
<keyword evidence="6" id="KW-1185">Reference proteome</keyword>
<name>D3AY99_HETP5</name>
<dbReference type="Pfam" id="PF08700">
    <property type="entry name" value="VPS51_Exo84_N"/>
    <property type="match status" value="1"/>
</dbReference>
<dbReference type="EMBL" id="ADBJ01000004">
    <property type="protein sequence ID" value="EFA85926.1"/>
    <property type="molecule type" value="Genomic_DNA"/>
</dbReference>
<feature type="compositionally biased region" description="Gly residues" evidence="4">
    <location>
        <begin position="78"/>
        <end position="88"/>
    </location>
</feature>
<dbReference type="GO" id="GO:0042147">
    <property type="term" value="P:retrograde transport, endosome to Golgi"/>
    <property type="evidence" value="ECO:0007669"/>
    <property type="project" value="UniProtKB-UniRule"/>
</dbReference>
<dbReference type="STRING" id="670386.D3AY99"/>
<evidence type="ECO:0000256" key="4">
    <source>
        <dbReference type="SAM" id="MobiDB-lite"/>
    </source>
</evidence>
<sequence length="903" mass="102432">MSAANQLSDEKLIQFFYANWKLSQQDFCKSYGEDPQALARFLNRQPDQSSERVRTSLKKYWEKYQMSFTDHLDEDESGGGGSGSGSGGVDQQQQQQQYTAPSTPGGGKRSLRNLLQNYYGPGIGDGSDGNGGSGVLSNDPLDIDSPSFDLKAYFENTIKKSTLQQLVAKDNDMVSEIRTLDGDMKTLVYDNYTKFINATDIIKKMKNNVENMEEGMQLLSKNMELITTCSDKINSTLSVRREKIDQLSGLHKLLQKLQYLTALPSRLNHCVEMQAYSQAVKYYNSNNGILKQYSHIPSFQNIQTECDNIINQMKLKLHEKITNIETQQTEVAEAAEMLLELLDPIDTVRSAYLQGRKQHTFALLKHIEKKEFTDVVECIKELNKIFLSEFSYNHESYTSLFVNRFDGVHSSKKEMMVSKQHLEEFSKDLFNRYLAVAKLKLAIFKSPDEKIKGLEVLCIDVAKIQKQLADISSVDDIINSTVYDQIAYYFDNLQKTIKEHISTMNATLINKSSAILEGNSLAELSEKTAKEIVSDILQLFKNLRPFFLPTETSFLTRHFSTIFTKIQVNLQNFFLFLNIHFLDYLDIIIKTSNKEQYGSRFLLALASVCLYLESKGINQVVQSMNEFINTVKQGMHSSAAAHHDIFSINTPDLAKRLKEAAQRILTVYTKMQSKSIEKILRVGLDSTPNWLALKEPRDVRQVNDILLDELQKIGAEIGKLLPVTNQQLTTPTMSRVGGGHSRSMSGSGNSNVSVNNNNSDAMRRNQSNANLPSNSNNLFDKRFDIYAPVDFYVNSILVGIVKLSLKSYIECLRTKTFGTNGYHQIQVDLRFLKLYFTDMFGTQQSIDSLIQEADNTVADRCSSVDPIPLEDSIMKMLCENKLKSRKEEERNKSTMINMISVDN</sequence>
<comment type="similarity">
    <text evidence="1 3">Belongs to the VPS51 family.</text>
</comment>
<evidence type="ECO:0000256" key="2">
    <source>
        <dbReference type="ARBA" id="ARBA00023054"/>
    </source>
</evidence>
<comment type="subunit">
    <text evidence="3">Component of the Golgi-associated retrograde protein (GARP) complex.</text>
</comment>
<keyword evidence="2" id="KW-0175">Coiled coil</keyword>
<gene>
    <name evidence="5" type="ORF">PPL_01158</name>
</gene>
<keyword evidence="3" id="KW-0653">Protein transport</keyword>
<dbReference type="GO" id="GO:0005829">
    <property type="term" value="C:cytosol"/>
    <property type="evidence" value="ECO:0007669"/>
    <property type="project" value="GOC"/>
</dbReference>
<evidence type="ECO:0000256" key="1">
    <source>
        <dbReference type="ARBA" id="ARBA00006080"/>
    </source>
</evidence>
<organism evidence="5 6">
    <name type="scientific">Heterostelium pallidum (strain ATCC 26659 / Pp 5 / PN500)</name>
    <name type="common">Cellular slime mold</name>
    <name type="synonym">Polysphondylium pallidum</name>
    <dbReference type="NCBI Taxonomy" id="670386"/>
    <lineage>
        <taxon>Eukaryota</taxon>
        <taxon>Amoebozoa</taxon>
        <taxon>Evosea</taxon>
        <taxon>Eumycetozoa</taxon>
        <taxon>Dictyostelia</taxon>
        <taxon>Acytosteliales</taxon>
        <taxon>Acytosteliaceae</taxon>
        <taxon>Heterostelium</taxon>
    </lineage>
</organism>